<keyword evidence="8" id="KW-0175">Coiled coil</keyword>
<proteinExistence type="predicted"/>
<evidence type="ECO:0000313" key="13">
    <source>
        <dbReference type="Proteomes" id="UP000662185"/>
    </source>
</evidence>
<comment type="catalytic activity">
    <reaction evidence="1">
        <text>ATP + protein L-histidine = ADP + protein N-phospho-L-histidine.</text>
        <dbReference type="EC" id="2.7.13.3"/>
    </reaction>
</comment>
<dbReference type="Pfam" id="PF00672">
    <property type="entry name" value="HAMP"/>
    <property type="match status" value="1"/>
</dbReference>
<dbReference type="Gene3D" id="6.10.340.10">
    <property type="match status" value="1"/>
</dbReference>
<dbReference type="SMART" id="SM00387">
    <property type="entry name" value="HATPase_c"/>
    <property type="match status" value="1"/>
</dbReference>
<dbReference type="Gene3D" id="1.10.287.130">
    <property type="match status" value="1"/>
</dbReference>
<dbReference type="InterPro" id="IPR003660">
    <property type="entry name" value="HAMP_dom"/>
</dbReference>
<dbReference type="InterPro" id="IPR036097">
    <property type="entry name" value="HisK_dim/P_sf"/>
</dbReference>
<dbReference type="SMART" id="SM00388">
    <property type="entry name" value="HisKA"/>
    <property type="match status" value="1"/>
</dbReference>
<dbReference type="PROSITE" id="PS50109">
    <property type="entry name" value="HIS_KIN"/>
    <property type="match status" value="1"/>
</dbReference>
<dbReference type="SUPFAM" id="SSF47384">
    <property type="entry name" value="Homodimeric domain of signal transducing histidine kinase"/>
    <property type="match status" value="1"/>
</dbReference>
<comment type="subcellular location">
    <subcellularLocation>
        <location evidence="2">Membrane</location>
    </subcellularLocation>
</comment>
<dbReference type="Pfam" id="PF00512">
    <property type="entry name" value="HisKA"/>
    <property type="match status" value="1"/>
</dbReference>
<keyword evidence="6" id="KW-0418">Kinase</keyword>
<evidence type="ECO:0000256" key="8">
    <source>
        <dbReference type="SAM" id="Coils"/>
    </source>
</evidence>
<dbReference type="InterPro" id="IPR003594">
    <property type="entry name" value="HATPase_dom"/>
</dbReference>
<dbReference type="SUPFAM" id="SSF55874">
    <property type="entry name" value="ATPase domain of HSP90 chaperone/DNA topoisomerase II/histidine kinase"/>
    <property type="match status" value="1"/>
</dbReference>
<dbReference type="Proteomes" id="UP000662185">
    <property type="component" value="Unassembled WGS sequence"/>
</dbReference>
<evidence type="ECO:0000256" key="1">
    <source>
        <dbReference type="ARBA" id="ARBA00000085"/>
    </source>
</evidence>
<gene>
    <name evidence="12" type="ORF">H6G06_09560</name>
</gene>
<dbReference type="AlphaFoldDB" id="A0A926WFQ3"/>
<organism evidence="12 13">
    <name type="scientific">Anabaena sphaerica FACHB-251</name>
    <dbReference type="NCBI Taxonomy" id="2692883"/>
    <lineage>
        <taxon>Bacteria</taxon>
        <taxon>Bacillati</taxon>
        <taxon>Cyanobacteriota</taxon>
        <taxon>Cyanophyceae</taxon>
        <taxon>Nostocales</taxon>
        <taxon>Nostocaceae</taxon>
        <taxon>Anabaena</taxon>
    </lineage>
</organism>
<evidence type="ECO:0000256" key="4">
    <source>
        <dbReference type="ARBA" id="ARBA00022553"/>
    </source>
</evidence>
<dbReference type="PANTHER" id="PTHR43065:SF50">
    <property type="entry name" value="HISTIDINE KINASE"/>
    <property type="match status" value="1"/>
</dbReference>
<feature type="transmembrane region" description="Helical" evidence="9">
    <location>
        <begin position="228"/>
        <end position="251"/>
    </location>
</feature>
<dbReference type="InterPro" id="IPR005467">
    <property type="entry name" value="His_kinase_dom"/>
</dbReference>
<keyword evidence="4" id="KW-0597">Phosphoprotein</keyword>
<dbReference type="Pfam" id="PF11845">
    <property type="entry name" value="Tll0287-like"/>
    <property type="match status" value="1"/>
</dbReference>
<keyword evidence="9" id="KW-0812">Transmembrane</keyword>
<evidence type="ECO:0000259" key="10">
    <source>
        <dbReference type="PROSITE" id="PS50109"/>
    </source>
</evidence>
<dbReference type="GO" id="GO:0000155">
    <property type="term" value="F:phosphorelay sensor kinase activity"/>
    <property type="evidence" value="ECO:0007669"/>
    <property type="project" value="InterPro"/>
</dbReference>
<dbReference type="PRINTS" id="PR00344">
    <property type="entry name" value="BCTRLSENSOR"/>
</dbReference>
<evidence type="ECO:0000256" key="7">
    <source>
        <dbReference type="ARBA" id="ARBA00023012"/>
    </source>
</evidence>
<dbReference type="Pfam" id="PF02518">
    <property type="entry name" value="HATPase_c"/>
    <property type="match status" value="1"/>
</dbReference>
<protein>
    <recommendedName>
        <fullName evidence="3">histidine kinase</fullName>
        <ecNumber evidence="3">2.7.13.3</ecNumber>
    </recommendedName>
</protein>
<evidence type="ECO:0000256" key="9">
    <source>
        <dbReference type="SAM" id="Phobius"/>
    </source>
</evidence>
<dbReference type="SUPFAM" id="SSF158472">
    <property type="entry name" value="HAMP domain-like"/>
    <property type="match status" value="1"/>
</dbReference>
<keyword evidence="9" id="KW-1133">Transmembrane helix</keyword>
<evidence type="ECO:0000256" key="3">
    <source>
        <dbReference type="ARBA" id="ARBA00012438"/>
    </source>
</evidence>
<dbReference type="CDD" id="cd00082">
    <property type="entry name" value="HisKA"/>
    <property type="match status" value="1"/>
</dbReference>
<comment type="caution">
    <text evidence="12">The sequence shown here is derived from an EMBL/GenBank/DDBJ whole genome shotgun (WGS) entry which is preliminary data.</text>
</comment>
<dbReference type="SMART" id="SM00304">
    <property type="entry name" value="HAMP"/>
    <property type="match status" value="1"/>
</dbReference>
<evidence type="ECO:0000259" key="11">
    <source>
        <dbReference type="PROSITE" id="PS50885"/>
    </source>
</evidence>
<keyword evidence="5" id="KW-0808">Transferase</keyword>
<dbReference type="InterPro" id="IPR021796">
    <property type="entry name" value="Tll0287-like_dom"/>
</dbReference>
<feature type="transmembrane region" description="Helical" evidence="9">
    <location>
        <begin position="20"/>
        <end position="41"/>
    </location>
</feature>
<keyword evidence="13" id="KW-1185">Reference proteome</keyword>
<dbReference type="EC" id="2.7.13.3" evidence="3"/>
<evidence type="ECO:0000256" key="6">
    <source>
        <dbReference type="ARBA" id="ARBA00022777"/>
    </source>
</evidence>
<dbReference type="GO" id="GO:0016020">
    <property type="term" value="C:membrane"/>
    <property type="evidence" value="ECO:0007669"/>
    <property type="project" value="UniProtKB-SubCell"/>
</dbReference>
<sequence>MPTQVFTPLVKSQPKISIKFKFTIAVIISLIIIMGLGVWNLSIIQAKAFEQEARTRSELVLNFGQASRNYVIKQLAPAVEKHTKEMIFEAKSNAFATRSIFEIFNEQLPEYIYKQPALNPMNSANKADDLEKEIIAYFQKNQNRNQNKILPEKTGYKKNQNTELFYVAQPITMETSCLQCHGRPEDAPQAIRDKYGTTNGFNWTVGDIISALMIYVPTKDLRANQASMIQAVLFTFIGITIVLITLIYLLFDKLVAKRIYQVSQAMNQAALNPGVTVRINDKGRDELGRMAKIFNIMADSLDDAYANLEHKVAARTAELEKTLQELQITQTQLIQNEKMSSLGQLVAGIAHEINNPLSFISGNINHAEMYSKDLLRLIELFRQTYPQPDSPVQEYIQKIELDFVAEDLPKLLSSMKIGSERINQIVLNLRNFSRLDQAEMKSVNLHEGIESTLVILQHRLKANSDHPEIVVIKEYTNLPLVECNPGQLNQVFMNLLSNAIDALVSHWENHIIKDGTEANFTPQILIKTEMANSESVKIYVSDNGSGIPEKVSSQIFNPFFTTKPIGKGTGLGLSISYKIIVERHQGSISCESELGKGTTFCIQIPVRQA</sequence>
<dbReference type="EMBL" id="JACJQU010000004">
    <property type="protein sequence ID" value="MBD2293731.1"/>
    <property type="molecule type" value="Genomic_DNA"/>
</dbReference>
<evidence type="ECO:0000256" key="5">
    <source>
        <dbReference type="ARBA" id="ARBA00022679"/>
    </source>
</evidence>
<dbReference type="InterPro" id="IPR003661">
    <property type="entry name" value="HisK_dim/P_dom"/>
</dbReference>
<dbReference type="InterPro" id="IPR036890">
    <property type="entry name" value="HATPase_C_sf"/>
</dbReference>
<feature type="domain" description="Histidine kinase" evidence="10">
    <location>
        <begin position="348"/>
        <end position="608"/>
    </location>
</feature>
<dbReference type="PANTHER" id="PTHR43065">
    <property type="entry name" value="SENSOR HISTIDINE KINASE"/>
    <property type="match status" value="1"/>
</dbReference>
<dbReference type="CDD" id="cd06225">
    <property type="entry name" value="HAMP"/>
    <property type="match status" value="1"/>
</dbReference>
<feature type="domain" description="HAMP" evidence="11">
    <location>
        <begin position="253"/>
        <end position="306"/>
    </location>
</feature>
<dbReference type="Gene3D" id="3.30.565.10">
    <property type="entry name" value="Histidine kinase-like ATPase, C-terminal domain"/>
    <property type="match status" value="1"/>
</dbReference>
<dbReference type="PROSITE" id="PS50885">
    <property type="entry name" value="HAMP"/>
    <property type="match status" value="1"/>
</dbReference>
<keyword evidence="7" id="KW-0902">Two-component regulatory system</keyword>
<accession>A0A926WFQ3</accession>
<reference evidence="13" key="1">
    <citation type="journal article" date="2020" name="ISME J.">
        <title>Comparative genomics reveals insights into cyanobacterial evolution and habitat adaptation.</title>
        <authorList>
            <person name="Chen M.Y."/>
            <person name="Teng W.K."/>
            <person name="Zhao L."/>
            <person name="Hu C.X."/>
            <person name="Zhou Y.K."/>
            <person name="Han B.P."/>
            <person name="Song L.R."/>
            <person name="Shu W.S."/>
        </authorList>
    </citation>
    <scope>NUCLEOTIDE SEQUENCE [LARGE SCALE GENOMIC DNA]</scope>
    <source>
        <strain evidence="13">FACHB-251</strain>
    </source>
</reference>
<feature type="coiled-coil region" evidence="8">
    <location>
        <begin position="305"/>
        <end position="336"/>
    </location>
</feature>
<dbReference type="InterPro" id="IPR004358">
    <property type="entry name" value="Sig_transdc_His_kin-like_C"/>
</dbReference>
<keyword evidence="9" id="KW-0472">Membrane</keyword>
<name>A0A926WFQ3_9NOST</name>
<evidence type="ECO:0000256" key="2">
    <source>
        <dbReference type="ARBA" id="ARBA00004370"/>
    </source>
</evidence>
<evidence type="ECO:0000313" key="12">
    <source>
        <dbReference type="EMBL" id="MBD2293731.1"/>
    </source>
</evidence>